<evidence type="ECO:0000313" key="5">
    <source>
        <dbReference type="Proteomes" id="UP000199110"/>
    </source>
</evidence>
<dbReference type="PANTHER" id="PTHR30055">
    <property type="entry name" value="HTH-TYPE TRANSCRIPTIONAL REGULATOR RUTR"/>
    <property type="match status" value="1"/>
</dbReference>
<feature type="domain" description="HTH tetR-type" evidence="3">
    <location>
        <begin position="19"/>
        <end position="79"/>
    </location>
</feature>
<dbReference type="PRINTS" id="PR00455">
    <property type="entry name" value="HTHTETR"/>
</dbReference>
<evidence type="ECO:0000256" key="2">
    <source>
        <dbReference type="PROSITE-ProRule" id="PRU00335"/>
    </source>
</evidence>
<keyword evidence="5" id="KW-1185">Reference proteome</keyword>
<dbReference type="Proteomes" id="UP000199110">
    <property type="component" value="Unassembled WGS sequence"/>
</dbReference>
<sequence>MQTVQPKEMRSPGQVKDRAATEARILEAARKVFADRGYDAAGLREIAETAQANLSLISRYFGGKEGLLAALTDQFVASRREGGLSYPPQDTLQHEIYRYLHAKLQDDLKDEEIVRLIISRSAIDAEFRKKGAKNLDGKADRNFRDRVALLQDRGAVAPDVDIDMLFAAVQHVSFSVNFFGAMIGGRPDTEIDALFHGFSRALADGLPVAE</sequence>
<dbReference type="InterPro" id="IPR009057">
    <property type="entry name" value="Homeodomain-like_sf"/>
</dbReference>
<dbReference type="RefSeq" id="WP_092785214.1">
    <property type="nucleotide sequence ID" value="NZ_FORA01000013.1"/>
</dbReference>
<dbReference type="InterPro" id="IPR050109">
    <property type="entry name" value="HTH-type_TetR-like_transc_reg"/>
</dbReference>
<dbReference type="Pfam" id="PF00440">
    <property type="entry name" value="TetR_N"/>
    <property type="match status" value="1"/>
</dbReference>
<dbReference type="STRING" id="390807.SAMN04488095_0074"/>
<protein>
    <submittedName>
        <fullName evidence="4">Transcriptional regulator, TetR family</fullName>
    </submittedName>
</protein>
<dbReference type="InterPro" id="IPR001647">
    <property type="entry name" value="HTH_TetR"/>
</dbReference>
<dbReference type="GO" id="GO:0003700">
    <property type="term" value="F:DNA-binding transcription factor activity"/>
    <property type="evidence" value="ECO:0007669"/>
    <property type="project" value="TreeGrafter"/>
</dbReference>
<dbReference type="GO" id="GO:0000976">
    <property type="term" value="F:transcription cis-regulatory region binding"/>
    <property type="evidence" value="ECO:0007669"/>
    <property type="project" value="TreeGrafter"/>
</dbReference>
<keyword evidence="1 2" id="KW-0238">DNA-binding</keyword>
<gene>
    <name evidence="4" type="ORF">SAMN04488095_0074</name>
</gene>
<dbReference type="PANTHER" id="PTHR30055:SF226">
    <property type="entry name" value="HTH-TYPE TRANSCRIPTIONAL REGULATOR PKSA"/>
    <property type="match status" value="1"/>
</dbReference>
<feature type="DNA-binding region" description="H-T-H motif" evidence="2">
    <location>
        <begin position="42"/>
        <end position="61"/>
    </location>
</feature>
<accession>A0A1I3V1I8</accession>
<evidence type="ECO:0000259" key="3">
    <source>
        <dbReference type="PROSITE" id="PS50977"/>
    </source>
</evidence>
<organism evidence="4 5">
    <name type="scientific">Jannaschia pohangensis</name>
    <dbReference type="NCBI Taxonomy" id="390807"/>
    <lineage>
        <taxon>Bacteria</taxon>
        <taxon>Pseudomonadati</taxon>
        <taxon>Pseudomonadota</taxon>
        <taxon>Alphaproteobacteria</taxon>
        <taxon>Rhodobacterales</taxon>
        <taxon>Roseobacteraceae</taxon>
        <taxon>Jannaschia</taxon>
    </lineage>
</organism>
<dbReference type="SUPFAM" id="SSF46689">
    <property type="entry name" value="Homeodomain-like"/>
    <property type="match status" value="1"/>
</dbReference>
<dbReference type="OrthoDB" id="2356263at2"/>
<name>A0A1I3V1I8_9RHOB</name>
<reference evidence="4 5" key="1">
    <citation type="submission" date="2016-10" db="EMBL/GenBank/DDBJ databases">
        <authorList>
            <person name="de Groot N.N."/>
        </authorList>
    </citation>
    <scope>NUCLEOTIDE SEQUENCE [LARGE SCALE GENOMIC DNA]</scope>
    <source>
        <strain evidence="4 5">DSM 19073</strain>
    </source>
</reference>
<dbReference type="Gene3D" id="1.10.10.60">
    <property type="entry name" value="Homeodomain-like"/>
    <property type="match status" value="1"/>
</dbReference>
<evidence type="ECO:0000256" key="1">
    <source>
        <dbReference type="ARBA" id="ARBA00023125"/>
    </source>
</evidence>
<dbReference type="EMBL" id="FORA01000013">
    <property type="protein sequence ID" value="SFJ89534.1"/>
    <property type="molecule type" value="Genomic_DNA"/>
</dbReference>
<proteinExistence type="predicted"/>
<evidence type="ECO:0000313" key="4">
    <source>
        <dbReference type="EMBL" id="SFJ89534.1"/>
    </source>
</evidence>
<dbReference type="Gene3D" id="1.10.357.10">
    <property type="entry name" value="Tetracycline Repressor, domain 2"/>
    <property type="match status" value="1"/>
</dbReference>
<dbReference type="AlphaFoldDB" id="A0A1I3V1I8"/>
<dbReference type="PROSITE" id="PS50977">
    <property type="entry name" value="HTH_TETR_2"/>
    <property type="match status" value="1"/>
</dbReference>